<feature type="region of interest" description="Disordered" evidence="6">
    <location>
        <begin position="410"/>
        <end position="441"/>
    </location>
</feature>
<comment type="subcellular location">
    <subcellularLocation>
        <location evidence="1">Membrane</location>
        <topology evidence="1">Multi-pass membrane protein</topology>
    </subcellularLocation>
</comment>
<dbReference type="AlphaFoldDB" id="A0AAE1HGP2"/>
<reference evidence="9" key="2">
    <citation type="journal article" date="2023" name="BMC Genomics">
        <title>Pest status, molecular evolution, and epigenetic factors derived from the genome assembly of Frankliniella fusca, a thysanopteran phytovirus vector.</title>
        <authorList>
            <person name="Catto M.A."/>
            <person name="Labadie P.E."/>
            <person name="Jacobson A.L."/>
            <person name="Kennedy G.G."/>
            <person name="Srinivasan R."/>
            <person name="Hunt B.G."/>
        </authorList>
    </citation>
    <scope>NUCLEOTIDE SEQUENCE</scope>
    <source>
        <strain evidence="9">PL_HMW_Pooled</strain>
    </source>
</reference>
<feature type="compositionally biased region" description="Pro residues" evidence="6">
    <location>
        <begin position="284"/>
        <end position="296"/>
    </location>
</feature>
<dbReference type="InterPro" id="IPR051739">
    <property type="entry name" value="Rhomboid_IM_Serine_Proteases"/>
</dbReference>
<feature type="compositionally biased region" description="Acidic residues" evidence="6">
    <location>
        <begin position="19"/>
        <end position="33"/>
    </location>
</feature>
<evidence type="ECO:0000256" key="1">
    <source>
        <dbReference type="ARBA" id="ARBA00004141"/>
    </source>
</evidence>
<name>A0AAE1HGP2_9NEOP</name>
<dbReference type="PANTHER" id="PTHR45840:SF10">
    <property type="entry name" value="RHOMBOID PROTEASE"/>
    <property type="match status" value="1"/>
</dbReference>
<keyword evidence="10" id="KW-1185">Reference proteome</keyword>
<gene>
    <name evidence="9" type="ORF">KUF71_010241</name>
</gene>
<dbReference type="Proteomes" id="UP001219518">
    <property type="component" value="Unassembled WGS sequence"/>
</dbReference>
<accession>A0AAE1HGP2</accession>
<dbReference type="EMBL" id="JAHWGI010001031">
    <property type="protein sequence ID" value="KAK3921026.1"/>
    <property type="molecule type" value="Genomic_DNA"/>
</dbReference>
<feature type="domain" description="Peptidase S54 rhomboid" evidence="8">
    <location>
        <begin position="499"/>
        <end position="644"/>
    </location>
</feature>
<evidence type="ECO:0000256" key="3">
    <source>
        <dbReference type="ARBA" id="ARBA00022692"/>
    </source>
</evidence>
<keyword evidence="3 7" id="KW-0812">Transmembrane</keyword>
<proteinExistence type="inferred from homology"/>
<feature type="transmembrane region" description="Helical" evidence="7">
    <location>
        <begin position="663"/>
        <end position="687"/>
    </location>
</feature>
<dbReference type="InterPro" id="IPR035952">
    <property type="entry name" value="Rhomboid-like_sf"/>
</dbReference>
<dbReference type="GO" id="GO:0004252">
    <property type="term" value="F:serine-type endopeptidase activity"/>
    <property type="evidence" value="ECO:0007669"/>
    <property type="project" value="InterPro"/>
</dbReference>
<sequence length="705" mass="74443">MAAPPRYPPARSDLILGLSDDDDEEDDDEEALDDSSAGGSGRDVGAEGLSSTPSTSSESDRSSLEAPRRTPPRPRVAKRTLRAELLERWPGWTSPARKRLRAASPARLSLTRASAKAPAARASPDRSTVSSYPATSSSPGSTLAVGSAASGAGLLVREYDRFWQLVERIASSPSLAPMGRGDDGDRVCFVHLDDLAPAPGAPRSATPTRWRRYRRSPRRSPPRSPSSSCTEEEDEDECRSEAEAAVSLPLPLPATFLTEDSRGAPPESLADPSDVDVLSEDLILPPPTPFSSPPPRSSAAPWPCPSRRARPGSPLARPSRQADLGRRGRASLAQSLADVRIDAPAAAPVAVSEDVLIPPDARDQPQPQPPRDELLERLQLLAGRPLPLPGVGDQDKVDVEEDSSVLQLLVLTPTDERPSSAPKGPVPKDSGGAGRPPPPPPWGVVKGRKAFGALLRLRVPYFFILVGIVQVTLYRMPSPLEAQELKNRFVWDSSRMFSEPWRTLSYAMLHSGQMHVSLNVAVQTIVGSPLEREQGALRVAGVYFGGAVYGALVTGVVSPALLMVGASAGIYSILMSHLAQIWLNAHSVRYGRTRAGAVLLLTGADMAYTAHHAIKLGNAAPRIGVTAHCAGAVSGLFLGLALYRTVSAGPGPAPGPGSCTKPAQYRAASIGSALLLGATAVFCLVWVHLAQSAAAAAAAREALEA</sequence>
<feature type="compositionally biased region" description="Basic residues" evidence="6">
    <location>
        <begin position="209"/>
        <end position="221"/>
    </location>
</feature>
<feature type="compositionally biased region" description="Basic residues" evidence="6">
    <location>
        <begin position="70"/>
        <end position="80"/>
    </location>
</feature>
<comment type="caution">
    <text evidence="9">The sequence shown here is derived from an EMBL/GenBank/DDBJ whole genome shotgun (WGS) entry which is preliminary data.</text>
</comment>
<feature type="transmembrane region" description="Helical" evidence="7">
    <location>
        <begin position="623"/>
        <end position="643"/>
    </location>
</feature>
<evidence type="ECO:0000259" key="8">
    <source>
        <dbReference type="Pfam" id="PF01694"/>
    </source>
</evidence>
<comment type="similarity">
    <text evidence="2">Belongs to the peptidase S54 family.</text>
</comment>
<feature type="compositionally biased region" description="Low complexity" evidence="6">
    <location>
        <begin position="112"/>
        <end position="148"/>
    </location>
</feature>
<organism evidence="9 10">
    <name type="scientific">Frankliniella fusca</name>
    <dbReference type="NCBI Taxonomy" id="407009"/>
    <lineage>
        <taxon>Eukaryota</taxon>
        <taxon>Metazoa</taxon>
        <taxon>Ecdysozoa</taxon>
        <taxon>Arthropoda</taxon>
        <taxon>Hexapoda</taxon>
        <taxon>Insecta</taxon>
        <taxon>Pterygota</taxon>
        <taxon>Neoptera</taxon>
        <taxon>Paraneoptera</taxon>
        <taxon>Thysanoptera</taxon>
        <taxon>Terebrantia</taxon>
        <taxon>Thripoidea</taxon>
        <taxon>Thripidae</taxon>
        <taxon>Frankliniella</taxon>
    </lineage>
</organism>
<keyword evidence="4 7" id="KW-1133">Transmembrane helix</keyword>
<evidence type="ECO:0000256" key="7">
    <source>
        <dbReference type="SAM" id="Phobius"/>
    </source>
</evidence>
<reference evidence="9" key="1">
    <citation type="submission" date="2021-07" db="EMBL/GenBank/DDBJ databases">
        <authorList>
            <person name="Catto M.A."/>
            <person name="Jacobson A."/>
            <person name="Kennedy G."/>
            <person name="Labadie P."/>
            <person name="Hunt B.G."/>
            <person name="Srinivasan R."/>
        </authorList>
    </citation>
    <scope>NUCLEOTIDE SEQUENCE</scope>
    <source>
        <strain evidence="9">PL_HMW_Pooled</strain>
        <tissue evidence="9">Head</tissue>
    </source>
</reference>
<evidence type="ECO:0000256" key="4">
    <source>
        <dbReference type="ARBA" id="ARBA00022989"/>
    </source>
</evidence>
<dbReference type="GO" id="GO:0016020">
    <property type="term" value="C:membrane"/>
    <property type="evidence" value="ECO:0007669"/>
    <property type="project" value="UniProtKB-SubCell"/>
</dbReference>
<dbReference type="Pfam" id="PF01694">
    <property type="entry name" value="Rhomboid"/>
    <property type="match status" value="1"/>
</dbReference>
<evidence type="ECO:0000313" key="10">
    <source>
        <dbReference type="Proteomes" id="UP001219518"/>
    </source>
</evidence>
<dbReference type="InterPro" id="IPR022764">
    <property type="entry name" value="Peptidase_S54_rhomboid_dom"/>
</dbReference>
<feature type="compositionally biased region" description="Basic and acidic residues" evidence="6">
    <location>
        <begin position="58"/>
        <end position="68"/>
    </location>
</feature>
<evidence type="ECO:0000313" key="9">
    <source>
        <dbReference type="EMBL" id="KAK3921026.1"/>
    </source>
</evidence>
<evidence type="ECO:0000256" key="5">
    <source>
        <dbReference type="ARBA" id="ARBA00023136"/>
    </source>
</evidence>
<protein>
    <submittedName>
        <fullName evidence="9">Protein rhomboid</fullName>
    </submittedName>
</protein>
<keyword evidence="5 7" id="KW-0472">Membrane</keyword>
<feature type="region of interest" description="Disordered" evidence="6">
    <location>
        <begin position="193"/>
        <end position="370"/>
    </location>
</feature>
<dbReference type="Gene3D" id="1.20.1540.10">
    <property type="entry name" value="Rhomboid-like"/>
    <property type="match status" value="1"/>
</dbReference>
<feature type="region of interest" description="Disordered" evidence="6">
    <location>
        <begin position="1"/>
        <end position="148"/>
    </location>
</feature>
<dbReference type="SUPFAM" id="SSF144091">
    <property type="entry name" value="Rhomboid-like"/>
    <property type="match status" value="1"/>
</dbReference>
<evidence type="ECO:0000256" key="2">
    <source>
        <dbReference type="ARBA" id="ARBA00009045"/>
    </source>
</evidence>
<dbReference type="PANTHER" id="PTHR45840">
    <property type="entry name" value="RHOMBOID-RELATED PROTEIN"/>
    <property type="match status" value="1"/>
</dbReference>
<evidence type="ECO:0000256" key="6">
    <source>
        <dbReference type="SAM" id="MobiDB-lite"/>
    </source>
</evidence>